<dbReference type="PANTHER" id="PTHR23044">
    <property type="entry name" value="3'-5' EXONUCLEASE ERI1-RELATED"/>
    <property type="match status" value="1"/>
</dbReference>
<organism evidence="1 2">
    <name type="scientific">Quillaja saponaria</name>
    <name type="common">Soap bark tree</name>
    <dbReference type="NCBI Taxonomy" id="32244"/>
    <lineage>
        <taxon>Eukaryota</taxon>
        <taxon>Viridiplantae</taxon>
        <taxon>Streptophyta</taxon>
        <taxon>Embryophyta</taxon>
        <taxon>Tracheophyta</taxon>
        <taxon>Spermatophyta</taxon>
        <taxon>Magnoliopsida</taxon>
        <taxon>eudicotyledons</taxon>
        <taxon>Gunneridae</taxon>
        <taxon>Pentapetalae</taxon>
        <taxon>rosids</taxon>
        <taxon>fabids</taxon>
        <taxon>Fabales</taxon>
        <taxon>Quillajaceae</taxon>
        <taxon>Quillaja</taxon>
    </lineage>
</organism>
<dbReference type="InterPro" id="IPR012337">
    <property type="entry name" value="RNaseH-like_sf"/>
</dbReference>
<keyword evidence="2" id="KW-1185">Reference proteome</keyword>
<evidence type="ECO:0000313" key="2">
    <source>
        <dbReference type="Proteomes" id="UP001163823"/>
    </source>
</evidence>
<dbReference type="EMBL" id="JARAOO010000001">
    <property type="protein sequence ID" value="KAJ7982377.1"/>
    <property type="molecule type" value="Genomic_DNA"/>
</dbReference>
<dbReference type="AlphaFoldDB" id="A0AAD7QIX0"/>
<dbReference type="Proteomes" id="UP001163823">
    <property type="component" value="Chromosome 1"/>
</dbReference>
<dbReference type="InterPro" id="IPR036397">
    <property type="entry name" value="RNaseH_sf"/>
</dbReference>
<protein>
    <submittedName>
        <fullName evidence="1">ERI1 exoribonuclease</fullName>
    </submittedName>
</protein>
<name>A0AAD7QIX0_QUISA</name>
<evidence type="ECO:0000313" key="1">
    <source>
        <dbReference type="EMBL" id="KAJ7982377.1"/>
    </source>
</evidence>
<gene>
    <name evidence="1" type="ORF">O6P43_001509</name>
</gene>
<dbReference type="SUPFAM" id="SSF53098">
    <property type="entry name" value="Ribonuclease H-like"/>
    <property type="match status" value="1"/>
</dbReference>
<proteinExistence type="predicted"/>
<dbReference type="KEGG" id="qsa:O6P43_001509"/>
<dbReference type="Gene3D" id="3.30.420.10">
    <property type="entry name" value="Ribonuclease H-like superfamily/Ribonuclease H"/>
    <property type="match status" value="1"/>
</dbReference>
<comment type="caution">
    <text evidence="1">The sequence shown here is derived from an EMBL/GenBank/DDBJ whole genome shotgun (WGS) entry which is preliminary data.</text>
</comment>
<dbReference type="GO" id="GO:0003676">
    <property type="term" value="F:nucleic acid binding"/>
    <property type="evidence" value="ECO:0007669"/>
    <property type="project" value="InterPro"/>
</dbReference>
<dbReference type="PANTHER" id="PTHR23044:SF61">
    <property type="entry name" value="3'-5' EXORIBONUCLEASE 1-RELATED"/>
    <property type="match status" value="1"/>
</dbReference>
<dbReference type="InterPro" id="IPR051274">
    <property type="entry name" value="3-5_Exoribonuclease"/>
</dbReference>
<sequence length="80" mass="9204">MLESWCWFKKIRKPPYFKRWINLKILFHDGGMRCNLNEAVEIAGLAWQGSAHCGLDDAKSNGRLLSLLMNQVLNSLLQTL</sequence>
<reference evidence="1 2" key="1">
    <citation type="journal article" date="2023" name="Science">
        <title>Elucidation of the pathway for biosynthesis of saponin adjuvants from the soapbark tree.</title>
        <authorList>
            <person name="Reed J."/>
            <person name="Orme A."/>
            <person name="El-Demerdash A."/>
            <person name="Owen C."/>
            <person name="Martin L.B.B."/>
            <person name="Misra R.C."/>
            <person name="Kikuchi S."/>
            <person name="Rejzek M."/>
            <person name="Martin A.C."/>
            <person name="Harkess A."/>
            <person name="Leebens-Mack J."/>
            <person name="Louveau T."/>
            <person name="Stephenson M.J."/>
            <person name="Osbourn A."/>
        </authorList>
    </citation>
    <scope>NUCLEOTIDE SEQUENCE [LARGE SCALE GENOMIC DNA]</scope>
    <source>
        <strain evidence="1">S10</strain>
    </source>
</reference>
<accession>A0AAD7QIX0</accession>